<dbReference type="OrthoDB" id="9794684at2"/>
<evidence type="ECO:0000256" key="1">
    <source>
        <dbReference type="ARBA" id="ARBA00004651"/>
    </source>
</evidence>
<dbReference type="PANTHER" id="PTHR43744:SF3">
    <property type="entry name" value="LACTOSE TRANSPORT SYSTEM PERMEASE PROTEIN LACG"/>
    <property type="match status" value="1"/>
</dbReference>
<feature type="transmembrane region" description="Helical" evidence="7">
    <location>
        <begin position="283"/>
        <end position="304"/>
    </location>
</feature>
<feature type="transmembrane region" description="Helical" evidence="7">
    <location>
        <begin position="112"/>
        <end position="136"/>
    </location>
</feature>
<feature type="region of interest" description="Disordered" evidence="8">
    <location>
        <begin position="1"/>
        <end position="46"/>
    </location>
</feature>
<evidence type="ECO:0000313" key="10">
    <source>
        <dbReference type="EMBL" id="SEE86126.1"/>
    </source>
</evidence>
<reference evidence="11" key="1">
    <citation type="submission" date="2016-10" db="EMBL/GenBank/DDBJ databases">
        <authorList>
            <person name="Varghese N."/>
            <person name="Submissions S."/>
        </authorList>
    </citation>
    <scope>NUCLEOTIDE SEQUENCE [LARGE SCALE GENOMIC DNA]</scope>
    <source>
        <strain evidence="11">DSM 21368</strain>
    </source>
</reference>
<dbReference type="SUPFAM" id="SSF161098">
    <property type="entry name" value="MetI-like"/>
    <property type="match status" value="1"/>
</dbReference>
<dbReference type="Gene3D" id="1.10.3720.10">
    <property type="entry name" value="MetI-like"/>
    <property type="match status" value="1"/>
</dbReference>
<evidence type="ECO:0000256" key="7">
    <source>
        <dbReference type="RuleBase" id="RU363032"/>
    </source>
</evidence>
<evidence type="ECO:0000256" key="5">
    <source>
        <dbReference type="ARBA" id="ARBA00022989"/>
    </source>
</evidence>
<dbReference type="Proteomes" id="UP000199220">
    <property type="component" value="Unassembled WGS sequence"/>
</dbReference>
<evidence type="ECO:0000256" key="6">
    <source>
        <dbReference type="ARBA" id="ARBA00023136"/>
    </source>
</evidence>
<feature type="compositionally biased region" description="Basic and acidic residues" evidence="8">
    <location>
        <begin position="15"/>
        <end position="30"/>
    </location>
</feature>
<organism evidence="10 11">
    <name type="scientific">Ruania alba</name>
    <dbReference type="NCBI Taxonomy" id="648782"/>
    <lineage>
        <taxon>Bacteria</taxon>
        <taxon>Bacillati</taxon>
        <taxon>Actinomycetota</taxon>
        <taxon>Actinomycetes</taxon>
        <taxon>Micrococcales</taxon>
        <taxon>Ruaniaceae</taxon>
        <taxon>Ruania</taxon>
    </lineage>
</organism>
<evidence type="ECO:0000313" key="11">
    <source>
        <dbReference type="Proteomes" id="UP000199220"/>
    </source>
</evidence>
<keyword evidence="3" id="KW-1003">Cell membrane</keyword>
<evidence type="ECO:0000256" key="8">
    <source>
        <dbReference type="SAM" id="MobiDB-lite"/>
    </source>
</evidence>
<keyword evidence="4 7" id="KW-0812">Transmembrane</keyword>
<protein>
    <submittedName>
        <fullName evidence="10">Carbohydrate ABC transporter membrane protein 2, CUT1 family</fullName>
    </submittedName>
</protein>
<dbReference type="InterPro" id="IPR035906">
    <property type="entry name" value="MetI-like_sf"/>
</dbReference>
<feature type="transmembrane region" description="Helical" evidence="7">
    <location>
        <begin position="225"/>
        <end position="250"/>
    </location>
</feature>
<proteinExistence type="inferred from homology"/>
<gene>
    <name evidence="10" type="ORF">SAMN04488554_3242</name>
</gene>
<dbReference type="PANTHER" id="PTHR43744">
    <property type="entry name" value="ABC TRANSPORTER PERMEASE PROTEIN MG189-RELATED-RELATED"/>
    <property type="match status" value="1"/>
</dbReference>
<keyword evidence="6 7" id="KW-0472">Membrane</keyword>
<dbReference type="InterPro" id="IPR000515">
    <property type="entry name" value="MetI-like"/>
</dbReference>
<evidence type="ECO:0000256" key="3">
    <source>
        <dbReference type="ARBA" id="ARBA00022475"/>
    </source>
</evidence>
<dbReference type="CDD" id="cd06261">
    <property type="entry name" value="TM_PBP2"/>
    <property type="match status" value="1"/>
</dbReference>
<dbReference type="AlphaFoldDB" id="A0A1H5M9U1"/>
<feature type="transmembrane region" description="Helical" evidence="7">
    <location>
        <begin position="181"/>
        <end position="204"/>
    </location>
</feature>
<comment type="similarity">
    <text evidence="7">Belongs to the binding-protein-dependent transport system permease family.</text>
</comment>
<keyword evidence="5 7" id="KW-1133">Transmembrane helix</keyword>
<comment type="subcellular location">
    <subcellularLocation>
        <location evidence="1 7">Cell membrane</location>
        <topology evidence="1 7">Multi-pass membrane protein</topology>
    </subcellularLocation>
</comment>
<evidence type="ECO:0000256" key="2">
    <source>
        <dbReference type="ARBA" id="ARBA00022448"/>
    </source>
</evidence>
<feature type="transmembrane region" description="Helical" evidence="7">
    <location>
        <begin position="148"/>
        <end position="169"/>
    </location>
</feature>
<sequence length="318" mass="34529">MSGRSRQIQPQAGAPRDEVHRSEAPDHSDQKTSMSGRSPRAGAPKRAIRPGRVVRELAMVALAACFVFPFYVFFTVSLKTPPEVAADPLGLPTGLHLSNYSTAWEAGKLGSAYVSSIVVAVLSVALLVLLGSVAAYTLARRLSRLSTVIYLVFLLGLMIPLQLAMVPLYQWMNEANLLGTWTAVILFEAGHQLPFTVFLYAGFVRALPREYEEAARVDGAGPLRTFGSVVFPLLRPITGTVVILTGITTWNDFLTPLLYVGGSPQQTLPVAIYAFRGEYATDWGVLFAGMAIAIIPLLIVYFFMQRTFIVGFASGVKG</sequence>
<keyword evidence="11" id="KW-1185">Reference proteome</keyword>
<feature type="compositionally biased region" description="Polar residues" evidence="8">
    <location>
        <begin position="1"/>
        <end position="10"/>
    </location>
</feature>
<keyword evidence="2 7" id="KW-0813">Transport</keyword>
<feature type="transmembrane region" description="Helical" evidence="7">
    <location>
        <begin position="53"/>
        <end position="74"/>
    </location>
</feature>
<dbReference type="STRING" id="648782.SAMN04488554_3242"/>
<accession>A0A1H5M9U1</accession>
<feature type="domain" description="ABC transmembrane type-1" evidence="9">
    <location>
        <begin position="113"/>
        <end position="304"/>
    </location>
</feature>
<dbReference type="GO" id="GO:0005886">
    <property type="term" value="C:plasma membrane"/>
    <property type="evidence" value="ECO:0007669"/>
    <property type="project" value="UniProtKB-SubCell"/>
</dbReference>
<name>A0A1H5M9U1_9MICO</name>
<dbReference type="EMBL" id="FNTX01000002">
    <property type="protein sequence ID" value="SEE86126.1"/>
    <property type="molecule type" value="Genomic_DNA"/>
</dbReference>
<evidence type="ECO:0000256" key="4">
    <source>
        <dbReference type="ARBA" id="ARBA00022692"/>
    </source>
</evidence>
<dbReference type="GO" id="GO:0055085">
    <property type="term" value="P:transmembrane transport"/>
    <property type="evidence" value="ECO:0007669"/>
    <property type="project" value="InterPro"/>
</dbReference>
<evidence type="ECO:0000259" key="9">
    <source>
        <dbReference type="PROSITE" id="PS50928"/>
    </source>
</evidence>
<dbReference type="PROSITE" id="PS50928">
    <property type="entry name" value="ABC_TM1"/>
    <property type="match status" value="1"/>
</dbReference>
<dbReference type="Pfam" id="PF00528">
    <property type="entry name" value="BPD_transp_1"/>
    <property type="match status" value="1"/>
</dbReference>